<dbReference type="EMBL" id="CP036426">
    <property type="protein sequence ID" value="QDV36804.1"/>
    <property type="molecule type" value="Genomic_DNA"/>
</dbReference>
<dbReference type="EC" id="2.7.7.3" evidence="9"/>
<keyword evidence="4 9" id="KW-0547">Nucleotide-binding</keyword>
<feature type="binding site" evidence="9">
    <location>
        <position position="91"/>
    </location>
    <ligand>
        <name>substrate</name>
    </ligand>
</feature>
<feature type="binding site" evidence="9">
    <location>
        <begin position="127"/>
        <end position="133"/>
    </location>
    <ligand>
        <name>ATP</name>
        <dbReference type="ChEBI" id="CHEBI:30616"/>
    </ligand>
</feature>
<comment type="subunit">
    <text evidence="9">Homohexamer.</text>
</comment>
<comment type="function">
    <text evidence="9">Reversibly transfers an adenylyl group from ATP to 4'-phosphopantetheine, yielding dephospho-CoA (dPCoA) and pyrophosphate.</text>
</comment>
<dbReference type="RefSeq" id="WP_145273667.1">
    <property type="nucleotide sequence ID" value="NZ_CP036426.1"/>
</dbReference>
<comment type="subcellular location">
    <subcellularLocation>
        <location evidence="9">Cytoplasm</location>
    </subcellularLocation>
</comment>
<keyword evidence="12" id="KW-1185">Reference proteome</keyword>
<feature type="binding site" evidence="9">
    <location>
        <position position="13"/>
    </location>
    <ligand>
        <name>substrate</name>
    </ligand>
</feature>
<keyword evidence="3 9" id="KW-0548">Nucleotidyltransferase</keyword>
<proteinExistence type="inferred from homology"/>
<dbReference type="InterPro" id="IPR014729">
    <property type="entry name" value="Rossmann-like_a/b/a_fold"/>
</dbReference>
<evidence type="ECO:0000256" key="5">
    <source>
        <dbReference type="ARBA" id="ARBA00022840"/>
    </source>
</evidence>
<evidence type="ECO:0000256" key="8">
    <source>
        <dbReference type="ARBA" id="ARBA00029346"/>
    </source>
</evidence>
<feature type="binding site" evidence="9">
    <location>
        <position position="77"/>
    </location>
    <ligand>
        <name>substrate</name>
    </ligand>
</feature>
<keyword evidence="2 9" id="KW-0808">Transferase</keyword>
<keyword evidence="1 9" id="KW-0963">Cytoplasm</keyword>
<evidence type="ECO:0000256" key="1">
    <source>
        <dbReference type="ARBA" id="ARBA00022490"/>
    </source>
</evidence>
<sequence>MELSSRSAVFTGTFDPLTLGHLDVIDRGHLLFERLVVAIGVNPNKQVLFPIEERVDLAGRVLSRFDNVEVRAFEGLTVDFVRSIGARVILRGLRTLSDMEYEFSMTLTNHRLDPGIETVFLMADGEYAHVSSSLIKQVARYGGPEALARFVPEDLVDPILSRVRASSP</sequence>
<dbReference type="GO" id="GO:0005524">
    <property type="term" value="F:ATP binding"/>
    <property type="evidence" value="ECO:0007669"/>
    <property type="project" value="UniProtKB-KW"/>
</dbReference>
<comment type="cofactor">
    <cofactor evidence="9">
        <name>Mg(2+)</name>
        <dbReference type="ChEBI" id="CHEBI:18420"/>
    </cofactor>
</comment>
<dbReference type="Gene3D" id="3.40.50.620">
    <property type="entry name" value="HUPs"/>
    <property type="match status" value="1"/>
</dbReference>
<dbReference type="Pfam" id="PF01467">
    <property type="entry name" value="CTP_transf_like"/>
    <property type="match status" value="1"/>
</dbReference>
<feature type="binding site" evidence="9">
    <location>
        <position position="21"/>
    </location>
    <ligand>
        <name>ATP</name>
        <dbReference type="ChEBI" id="CHEBI:30616"/>
    </ligand>
</feature>
<feature type="binding site" evidence="9">
    <location>
        <begin position="92"/>
        <end position="94"/>
    </location>
    <ligand>
        <name>ATP</name>
        <dbReference type="ChEBI" id="CHEBI:30616"/>
    </ligand>
</feature>
<dbReference type="NCBIfam" id="TIGR00125">
    <property type="entry name" value="cyt_tran_rel"/>
    <property type="match status" value="1"/>
</dbReference>
<dbReference type="SUPFAM" id="SSF52374">
    <property type="entry name" value="Nucleotidylyl transferase"/>
    <property type="match status" value="1"/>
</dbReference>
<evidence type="ECO:0000256" key="9">
    <source>
        <dbReference type="HAMAP-Rule" id="MF_00151"/>
    </source>
</evidence>
<dbReference type="KEGG" id="tpla:ElP_47330"/>
<evidence type="ECO:0000313" key="12">
    <source>
        <dbReference type="Proteomes" id="UP000317835"/>
    </source>
</evidence>
<evidence type="ECO:0000256" key="3">
    <source>
        <dbReference type="ARBA" id="ARBA00022695"/>
    </source>
</evidence>
<dbReference type="CDD" id="cd02163">
    <property type="entry name" value="PPAT"/>
    <property type="match status" value="1"/>
</dbReference>
<evidence type="ECO:0000256" key="2">
    <source>
        <dbReference type="ARBA" id="ARBA00022679"/>
    </source>
</evidence>
<dbReference type="UniPathway" id="UPA00241">
    <property type="reaction ID" value="UER00355"/>
</dbReference>
<evidence type="ECO:0000256" key="7">
    <source>
        <dbReference type="ARBA" id="ARBA00022993"/>
    </source>
</evidence>
<dbReference type="AlphaFoldDB" id="A0A518H7J9"/>
<reference evidence="11 12" key="1">
    <citation type="submission" date="2019-02" db="EMBL/GenBank/DDBJ databases">
        <title>Deep-cultivation of Planctomycetes and their phenomic and genomic characterization uncovers novel biology.</title>
        <authorList>
            <person name="Wiegand S."/>
            <person name="Jogler M."/>
            <person name="Boedeker C."/>
            <person name="Pinto D."/>
            <person name="Vollmers J."/>
            <person name="Rivas-Marin E."/>
            <person name="Kohn T."/>
            <person name="Peeters S.H."/>
            <person name="Heuer A."/>
            <person name="Rast P."/>
            <person name="Oberbeckmann S."/>
            <person name="Bunk B."/>
            <person name="Jeske O."/>
            <person name="Meyerdierks A."/>
            <person name="Storesund J.E."/>
            <person name="Kallscheuer N."/>
            <person name="Luecker S."/>
            <person name="Lage O.M."/>
            <person name="Pohl T."/>
            <person name="Merkel B.J."/>
            <person name="Hornburger P."/>
            <person name="Mueller R.-W."/>
            <person name="Bruemmer F."/>
            <person name="Labrenz M."/>
            <person name="Spormann A.M."/>
            <person name="Op den Camp H."/>
            <person name="Overmann J."/>
            <person name="Amann R."/>
            <person name="Jetten M.S.M."/>
            <person name="Mascher T."/>
            <person name="Medema M.H."/>
            <person name="Devos D.P."/>
            <person name="Kaster A.-K."/>
            <person name="Ovreas L."/>
            <person name="Rohde M."/>
            <person name="Galperin M.Y."/>
            <person name="Jogler C."/>
        </authorList>
    </citation>
    <scope>NUCLEOTIDE SEQUENCE [LARGE SCALE GENOMIC DNA]</scope>
    <source>
        <strain evidence="11 12">ElP</strain>
    </source>
</reference>
<dbReference type="InterPro" id="IPR001980">
    <property type="entry name" value="PPAT"/>
</dbReference>
<comment type="pathway">
    <text evidence="9">Cofactor biosynthesis; coenzyme A biosynthesis; CoA from (R)-pantothenate: step 4/5.</text>
</comment>
<comment type="catalytic activity">
    <reaction evidence="8 9">
        <text>(R)-4'-phosphopantetheine + ATP + H(+) = 3'-dephospho-CoA + diphosphate</text>
        <dbReference type="Rhea" id="RHEA:19801"/>
        <dbReference type="ChEBI" id="CHEBI:15378"/>
        <dbReference type="ChEBI" id="CHEBI:30616"/>
        <dbReference type="ChEBI" id="CHEBI:33019"/>
        <dbReference type="ChEBI" id="CHEBI:57328"/>
        <dbReference type="ChEBI" id="CHEBI:61723"/>
        <dbReference type="EC" id="2.7.7.3"/>
    </reaction>
</comment>
<feature type="site" description="Transition state stabilizer" evidence="9">
    <location>
        <position position="21"/>
    </location>
</feature>
<accession>A0A518H7J9</accession>
<comment type="similarity">
    <text evidence="9">Belongs to the bacterial CoaD family.</text>
</comment>
<dbReference type="GO" id="GO:0005737">
    <property type="term" value="C:cytoplasm"/>
    <property type="evidence" value="ECO:0007669"/>
    <property type="project" value="UniProtKB-SubCell"/>
</dbReference>
<dbReference type="HAMAP" id="MF_00151">
    <property type="entry name" value="PPAT_bact"/>
    <property type="match status" value="1"/>
</dbReference>
<feature type="binding site" evidence="9">
    <location>
        <position position="45"/>
    </location>
    <ligand>
        <name>substrate</name>
    </ligand>
</feature>
<keyword evidence="5 9" id="KW-0067">ATP-binding</keyword>
<evidence type="ECO:0000259" key="10">
    <source>
        <dbReference type="Pfam" id="PF01467"/>
    </source>
</evidence>
<dbReference type="Proteomes" id="UP000317835">
    <property type="component" value="Chromosome"/>
</dbReference>
<keyword evidence="7 9" id="KW-0173">Coenzyme A biosynthesis</keyword>
<dbReference type="InterPro" id="IPR004821">
    <property type="entry name" value="Cyt_trans-like"/>
</dbReference>
<dbReference type="NCBIfam" id="TIGR01510">
    <property type="entry name" value="coaD_prev_kdtB"/>
    <property type="match status" value="1"/>
</dbReference>
<name>A0A518H7J9_9BACT</name>
<evidence type="ECO:0000256" key="4">
    <source>
        <dbReference type="ARBA" id="ARBA00022741"/>
    </source>
</evidence>
<feature type="domain" description="Cytidyltransferase-like" evidence="10">
    <location>
        <begin position="9"/>
        <end position="137"/>
    </location>
</feature>
<dbReference type="PRINTS" id="PR01020">
    <property type="entry name" value="LPSBIOSNTHSS"/>
</dbReference>
<organism evidence="11 12">
    <name type="scientific">Tautonia plasticadhaerens</name>
    <dbReference type="NCBI Taxonomy" id="2527974"/>
    <lineage>
        <taxon>Bacteria</taxon>
        <taxon>Pseudomonadati</taxon>
        <taxon>Planctomycetota</taxon>
        <taxon>Planctomycetia</taxon>
        <taxon>Isosphaerales</taxon>
        <taxon>Isosphaeraceae</taxon>
        <taxon>Tautonia</taxon>
    </lineage>
</organism>
<gene>
    <name evidence="9 11" type="primary">coaD</name>
    <name evidence="11" type="ORF">ElP_47330</name>
</gene>
<dbReference type="PANTHER" id="PTHR21342">
    <property type="entry name" value="PHOSPHOPANTETHEINE ADENYLYLTRANSFERASE"/>
    <property type="match status" value="1"/>
</dbReference>
<evidence type="ECO:0000256" key="6">
    <source>
        <dbReference type="ARBA" id="ARBA00022842"/>
    </source>
</evidence>
<keyword evidence="6 9" id="KW-0460">Magnesium</keyword>
<evidence type="ECO:0000313" key="11">
    <source>
        <dbReference type="EMBL" id="QDV36804.1"/>
    </source>
</evidence>
<dbReference type="PANTHER" id="PTHR21342:SF1">
    <property type="entry name" value="PHOSPHOPANTETHEINE ADENYLYLTRANSFERASE"/>
    <property type="match status" value="1"/>
</dbReference>
<dbReference type="GO" id="GO:0004595">
    <property type="term" value="F:pantetheine-phosphate adenylyltransferase activity"/>
    <property type="evidence" value="ECO:0007669"/>
    <property type="project" value="UniProtKB-UniRule"/>
</dbReference>
<feature type="binding site" evidence="9">
    <location>
        <begin position="13"/>
        <end position="14"/>
    </location>
    <ligand>
        <name>ATP</name>
        <dbReference type="ChEBI" id="CHEBI:30616"/>
    </ligand>
</feature>
<feature type="binding site" evidence="9">
    <location>
        <position position="102"/>
    </location>
    <ligand>
        <name>ATP</name>
        <dbReference type="ChEBI" id="CHEBI:30616"/>
    </ligand>
</feature>
<protein>
    <recommendedName>
        <fullName evidence="9">Phosphopantetheine adenylyltransferase</fullName>
        <ecNumber evidence="9">2.7.7.3</ecNumber>
    </recommendedName>
    <alternativeName>
        <fullName evidence="9">Dephospho-CoA pyrophosphorylase</fullName>
    </alternativeName>
    <alternativeName>
        <fullName evidence="9">Pantetheine-phosphate adenylyltransferase</fullName>
        <shortName evidence="9">PPAT</shortName>
    </alternativeName>
</protein>
<dbReference type="GO" id="GO:0015937">
    <property type="term" value="P:coenzyme A biosynthetic process"/>
    <property type="evidence" value="ECO:0007669"/>
    <property type="project" value="UniProtKB-UniRule"/>
</dbReference>
<dbReference type="OrthoDB" id="9806661at2"/>